<dbReference type="AlphaFoldDB" id="A0AAV2BEH3"/>
<evidence type="ECO:0000313" key="1">
    <source>
        <dbReference type="EMBL" id="CAL1294623.1"/>
    </source>
</evidence>
<proteinExistence type="predicted"/>
<name>A0AAV2BEH3_9ARAC</name>
<dbReference type="EMBL" id="CAXIEN010000350">
    <property type="protein sequence ID" value="CAL1294623.1"/>
    <property type="molecule type" value="Genomic_DNA"/>
</dbReference>
<reference evidence="1 2" key="1">
    <citation type="submission" date="2024-04" db="EMBL/GenBank/DDBJ databases">
        <authorList>
            <person name="Rising A."/>
            <person name="Reimegard J."/>
            <person name="Sonavane S."/>
            <person name="Akerstrom W."/>
            <person name="Nylinder S."/>
            <person name="Hedman E."/>
            <person name="Kallberg Y."/>
        </authorList>
    </citation>
    <scope>NUCLEOTIDE SEQUENCE [LARGE SCALE GENOMIC DNA]</scope>
</reference>
<accession>A0AAV2BEH3</accession>
<dbReference type="InterPro" id="IPR011333">
    <property type="entry name" value="SKP1/BTB/POZ_sf"/>
</dbReference>
<dbReference type="Gene3D" id="3.30.710.10">
    <property type="entry name" value="Potassium Channel Kv1.1, Chain A"/>
    <property type="match status" value="1"/>
</dbReference>
<gene>
    <name evidence="1" type="ORF">LARSCL_LOCUS18827</name>
</gene>
<organism evidence="1 2">
    <name type="scientific">Larinioides sclopetarius</name>
    <dbReference type="NCBI Taxonomy" id="280406"/>
    <lineage>
        <taxon>Eukaryota</taxon>
        <taxon>Metazoa</taxon>
        <taxon>Ecdysozoa</taxon>
        <taxon>Arthropoda</taxon>
        <taxon>Chelicerata</taxon>
        <taxon>Arachnida</taxon>
        <taxon>Araneae</taxon>
        <taxon>Araneomorphae</taxon>
        <taxon>Entelegynae</taxon>
        <taxon>Araneoidea</taxon>
        <taxon>Araneidae</taxon>
        <taxon>Larinioides</taxon>
    </lineage>
</organism>
<dbReference type="Proteomes" id="UP001497382">
    <property type="component" value="Unassembled WGS sequence"/>
</dbReference>
<evidence type="ECO:0000313" key="2">
    <source>
        <dbReference type="Proteomes" id="UP001497382"/>
    </source>
</evidence>
<comment type="caution">
    <text evidence="1">The sequence shown here is derived from an EMBL/GenBank/DDBJ whole genome shotgun (WGS) entry which is preliminary data.</text>
</comment>
<protein>
    <submittedName>
        <fullName evidence="1">Uncharacterized protein</fullName>
    </submittedName>
</protein>
<keyword evidence="2" id="KW-1185">Reference proteome</keyword>
<sequence>MNSPETLDQQYAINKTMDETECKTNVEERPGSKLSFSRINDIVNDLIEIAKSTGEHKPTISEMRNYAPVIAAKNDEGNLENVTDVCSSLTEDFVSLNKATAELKEDCLESNCDIVGRKKREYSEIQKTEENSSSGIMDLTECEKPLLYDPGRQFNQETGEEATKVNEYIESEDLNISAFGTTSSNDRFNPEKLIDICFALTESLVSHLELPADLKEEHSENKSCGITNFNLGEYSGILNQESDGNSITINQRAEQTECKISGQNLPRSKLLLKKKILGFIRKVKKLKHLTNDIENHESESLKRINEEKADISDYEKCFPRSNAGTIDKASEGENLSNLNKRSIETNERNSQRRIPRLYEINPNRAEARDDLFRIPQLDYNSLIPLWCFAIVVALASTVMIKYSEKEVQKYLRERSNCSPNMPMDQLMSFLLVDVFEDRKWANEGRMYSIASMYGMQDLKNRTSSSLRSSITVSNAWITLVLADVYEDQKLKESAELFLTTYSNETLYSENWKAKMLSMMITASHKYIEDFKPHYLGEE</sequence>